<dbReference type="STRING" id="1802385.A2856_00910"/>
<comment type="caution">
    <text evidence="3">The sequence shown here is derived from an EMBL/GenBank/DDBJ whole genome shotgun (WGS) entry which is preliminary data.</text>
</comment>
<proteinExistence type="inferred from homology"/>
<comment type="similarity">
    <text evidence="1 2">Belongs to the UPF0235 family.</text>
</comment>
<dbReference type="AlphaFoldDB" id="A0A1F7TM54"/>
<reference evidence="3 4" key="1">
    <citation type="journal article" date="2016" name="Nat. Commun.">
        <title>Thousands of microbial genomes shed light on interconnected biogeochemical processes in an aquifer system.</title>
        <authorList>
            <person name="Anantharaman K."/>
            <person name="Brown C.T."/>
            <person name="Hug L.A."/>
            <person name="Sharon I."/>
            <person name="Castelle C.J."/>
            <person name="Probst A.J."/>
            <person name="Thomas B.C."/>
            <person name="Singh A."/>
            <person name="Wilkins M.J."/>
            <person name="Karaoz U."/>
            <person name="Brodie E.L."/>
            <person name="Williams K.H."/>
            <person name="Hubbard S.S."/>
            <person name="Banfield J.F."/>
        </authorList>
    </citation>
    <scope>NUCLEOTIDE SEQUENCE [LARGE SCALE GENOMIC DNA]</scope>
</reference>
<evidence type="ECO:0000256" key="1">
    <source>
        <dbReference type="ARBA" id="ARBA00010364"/>
    </source>
</evidence>
<dbReference type="EMBL" id="MGDT01000004">
    <property type="protein sequence ID" value="OGL67073.1"/>
    <property type="molecule type" value="Genomic_DNA"/>
</dbReference>
<evidence type="ECO:0000313" key="3">
    <source>
        <dbReference type="EMBL" id="OGL67073.1"/>
    </source>
</evidence>
<dbReference type="Gene3D" id="3.30.1200.10">
    <property type="entry name" value="YggU-like"/>
    <property type="match status" value="1"/>
</dbReference>
<sequence>MTIHVKPNARATRIVSWLDDTTVKVEVTAPPEKGKANEAVLRLLSDELGIPRSSIELVRGASTRMKQVRLPEGTKKRPD</sequence>
<dbReference type="GO" id="GO:0005737">
    <property type="term" value="C:cytoplasm"/>
    <property type="evidence" value="ECO:0007669"/>
    <property type="project" value="TreeGrafter"/>
</dbReference>
<dbReference type="Pfam" id="PF02594">
    <property type="entry name" value="DUF167"/>
    <property type="match status" value="1"/>
</dbReference>
<evidence type="ECO:0000313" key="4">
    <source>
        <dbReference type="Proteomes" id="UP000177885"/>
    </source>
</evidence>
<protein>
    <recommendedName>
        <fullName evidence="2">UPF0235 protein A2856_00910</fullName>
    </recommendedName>
</protein>
<dbReference type="InterPro" id="IPR036591">
    <property type="entry name" value="YggU-like_sf"/>
</dbReference>
<dbReference type="PANTHER" id="PTHR13420">
    <property type="entry name" value="UPF0235 PROTEIN C15ORF40"/>
    <property type="match status" value="1"/>
</dbReference>
<evidence type="ECO:0000256" key="2">
    <source>
        <dbReference type="HAMAP-Rule" id="MF_00634"/>
    </source>
</evidence>
<name>A0A1F7TM54_9BACT</name>
<dbReference type="InterPro" id="IPR003746">
    <property type="entry name" value="DUF167"/>
</dbReference>
<dbReference type="SUPFAM" id="SSF69786">
    <property type="entry name" value="YggU-like"/>
    <property type="match status" value="1"/>
</dbReference>
<gene>
    <name evidence="3" type="ORF">A2856_00910</name>
</gene>
<accession>A0A1F7TM54</accession>
<dbReference type="NCBIfam" id="TIGR00251">
    <property type="entry name" value="DUF167 family protein"/>
    <property type="match status" value="1"/>
</dbReference>
<dbReference type="HAMAP" id="MF_00634">
    <property type="entry name" value="UPF0235"/>
    <property type="match status" value="1"/>
</dbReference>
<dbReference type="Proteomes" id="UP000177885">
    <property type="component" value="Unassembled WGS sequence"/>
</dbReference>
<dbReference type="PANTHER" id="PTHR13420:SF7">
    <property type="entry name" value="UPF0235 PROTEIN C15ORF40"/>
    <property type="match status" value="1"/>
</dbReference>
<organism evidence="3 4">
    <name type="scientific">Candidatus Uhrbacteria bacterium RIFCSPHIGHO2_01_FULL_63_20</name>
    <dbReference type="NCBI Taxonomy" id="1802385"/>
    <lineage>
        <taxon>Bacteria</taxon>
        <taxon>Candidatus Uhriibacteriota</taxon>
    </lineage>
</organism>
<dbReference type="SMART" id="SM01152">
    <property type="entry name" value="DUF167"/>
    <property type="match status" value="1"/>
</dbReference>